<dbReference type="InterPro" id="IPR019294">
    <property type="entry name" value="Translation_reg_Com"/>
</dbReference>
<organism evidence="1 2">
    <name type="scientific">Sapientia aquatica</name>
    <dbReference type="NCBI Taxonomy" id="1549640"/>
    <lineage>
        <taxon>Bacteria</taxon>
        <taxon>Pseudomonadati</taxon>
        <taxon>Pseudomonadota</taxon>
        <taxon>Betaproteobacteria</taxon>
        <taxon>Burkholderiales</taxon>
        <taxon>Oxalobacteraceae</taxon>
        <taxon>Sapientia</taxon>
    </lineage>
</organism>
<reference evidence="1 2" key="1">
    <citation type="submission" date="2019-03" db="EMBL/GenBank/DDBJ databases">
        <title>Sapientia aquatica gen. nov., sp. nov., isolated from a crater lake.</title>
        <authorList>
            <person name="Felfoldi T."/>
            <person name="Szabo A."/>
            <person name="Toth E."/>
            <person name="Schumann P."/>
            <person name="Keki Z."/>
            <person name="Marialigeti K."/>
            <person name="Mathe I."/>
        </authorList>
    </citation>
    <scope>NUCLEOTIDE SEQUENCE [LARGE SCALE GENOMIC DNA]</scope>
    <source>
        <strain evidence="1 2">SA-152</strain>
    </source>
</reference>
<evidence type="ECO:0000313" key="1">
    <source>
        <dbReference type="EMBL" id="TDK65964.1"/>
    </source>
</evidence>
<dbReference type="EMBL" id="SMYL01000004">
    <property type="protein sequence ID" value="TDK65964.1"/>
    <property type="molecule type" value="Genomic_DNA"/>
</dbReference>
<evidence type="ECO:0000313" key="2">
    <source>
        <dbReference type="Proteomes" id="UP000294829"/>
    </source>
</evidence>
<dbReference type="AlphaFoldDB" id="A0A4R5W1R3"/>
<dbReference type="RefSeq" id="WP_133328085.1">
    <property type="nucleotide sequence ID" value="NZ_SMYL01000004.1"/>
</dbReference>
<dbReference type="Proteomes" id="UP000294829">
    <property type="component" value="Unassembled WGS sequence"/>
</dbReference>
<dbReference type="GO" id="GO:0003677">
    <property type="term" value="F:DNA binding"/>
    <property type="evidence" value="ECO:0007669"/>
    <property type="project" value="UniProtKB-KW"/>
</dbReference>
<accession>A0A4R5W1R3</accession>
<comment type="caution">
    <text evidence="1">The sequence shown here is derived from an EMBL/GenBank/DDBJ whole genome shotgun (WGS) entry which is preliminary data.</text>
</comment>
<dbReference type="Pfam" id="PF10122">
    <property type="entry name" value="Zn_ribbon_Com"/>
    <property type="match status" value="1"/>
</dbReference>
<protein>
    <submittedName>
        <fullName evidence="1">Com family DNA-binding transcriptional regulator</fullName>
    </submittedName>
</protein>
<proteinExistence type="predicted"/>
<gene>
    <name evidence="1" type="ORF">E2I14_10235</name>
</gene>
<sequence length="70" mass="7868">MQEIRCGNCHRKLGEGIYIQLSIKCPRCKTMNTYNHIGAKSTPPACHRASRLNATLEDAHVCQPNTTQRT</sequence>
<keyword evidence="2" id="KW-1185">Reference proteome</keyword>
<dbReference type="OrthoDB" id="5460091at2"/>
<keyword evidence="1" id="KW-0238">DNA-binding</keyword>
<name>A0A4R5W1R3_9BURK</name>